<evidence type="ECO:0000313" key="4">
    <source>
        <dbReference type="Proteomes" id="UP000060390"/>
    </source>
</evidence>
<dbReference type="EMBL" id="CP008874">
    <property type="protein sequence ID" value="AKH96919.1"/>
    <property type="molecule type" value="Genomic_DNA"/>
</dbReference>
<feature type="transmembrane region" description="Helical" evidence="1">
    <location>
        <begin position="14"/>
        <end position="32"/>
    </location>
</feature>
<dbReference type="Proteomes" id="UP000069906">
    <property type="component" value="Chromosome"/>
</dbReference>
<evidence type="ECO:0000313" key="2">
    <source>
        <dbReference type="EMBL" id="AKH96919.1"/>
    </source>
</evidence>
<dbReference type="KEGG" id="hsu:HLASF_0413"/>
<dbReference type="KEGG" id="hsf:HLASA_0412"/>
<keyword evidence="1" id="KW-0472">Membrane</keyword>
<organism evidence="2 5">
    <name type="scientific">Halanaeroarchaeum sulfurireducens</name>
    <dbReference type="NCBI Taxonomy" id="1604004"/>
    <lineage>
        <taxon>Archaea</taxon>
        <taxon>Methanobacteriati</taxon>
        <taxon>Methanobacteriota</taxon>
        <taxon>Stenosarchaea group</taxon>
        <taxon>Halobacteria</taxon>
        <taxon>Halobacteriales</taxon>
        <taxon>Halobacteriaceae</taxon>
        <taxon>Halanaeroarchaeum</taxon>
    </lineage>
</organism>
<dbReference type="AlphaFoldDB" id="A0A0F7PBA8"/>
<keyword evidence="1" id="KW-0812">Transmembrane</keyword>
<keyword evidence="2" id="KW-0808">Transferase</keyword>
<dbReference type="GO" id="GO:0016740">
    <property type="term" value="F:transferase activity"/>
    <property type="evidence" value="ECO:0007669"/>
    <property type="project" value="UniProtKB-KW"/>
</dbReference>
<feature type="transmembrane region" description="Helical" evidence="1">
    <location>
        <begin position="38"/>
        <end position="58"/>
    </location>
</feature>
<protein>
    <submittedName>
        <fullName evidence="2">Acetyltransferase</fullName>
    </submittedName>
</protein>
<reference evidence="4" key="2">
    <citation type="submission" date="2015-05" db="EMBL/GenBank/DDBJ databases">
        <title>Complete genome sequence of Halanaeroarchaeum sulfurireducens type strain M27-SA2, a sulfate-reducer haloarchaeon from marine anoxic lake Medee.</title>
        <authorList>
            <person name="Messina E."/>
            <person name="Kublanov I.V."/>
            <person name="Toshchakov S."/>
            <person name="Arcadi E."/>
            <person name="La Spada G."/>
            <person name="La Cono V."/>
            <person name="Yakimov M.M."/>
        </authorList>
    </citation>
    <scope>NUCLEOTIDE SEQUENCE [LARGE SCALE GENOMIC DNA]</scope>
    <source>
        <strain evidence="4">M27-SA2</strain>
    </source>
</reference>
<reference evidence="2 5" key="1">
    <citation type="journal article" date="2015" name="ISME J.">
        <title>Elemental sulfur and acetate can support life of a novel strictly anaerobic haloarchaeon.</title>
        <authorList>
            <person name="Sorokin D.Y."/>
            <person name="Kublanov I.V."/>
            <person name="Gavrilov S.N."/>
            <person name="Rojo D."/>
            <person name="Roman P."/>
            <person name="Golyshin P.N."/>
            <person name="Slepak V.Z."/>
            <person name="Smedile F."/>
            <person name="Ferrer M."/>
            <person name="Messina E."/>
            <person name="La Cono V."/>
            <person name="Yakimov M.M."/>
        </authorList>
    </citation>
    <scope>NUCLEOTIDE SEQUENCE [LARGE SCALE GENOMIC DNA]</scope>
    <source>
        <strain evidence="2 5">HSR2</strain>
    </source>
</reference>
<proteinExistence type="predicted"/>
<keyword evidence="1" id="KW-1133">Transmembrane helix</keyword>
<dbReference type="EMBL" id="CP011564">
    <property type="protein sequence ID" value="ALG81321.1"/>
    <property type="molecule type" value="Genomic_DNA"/>
</dbReference>
<keyword evidence="5" id="KW-1185">Reference proteome</keyword>
<accession>A0A0F7PBA8</accession>
<reference evidence="3 4" key="3">
    <citation type="journal article" date="2016" name="Stand. Genomic Sci.">
        <title>Complete genome sequence of 'Halanaeroarchaeum sulfurireducens' M27-SA2, a sulfur-reducing and acetate-oxidizing haloarchaeon from the deep-sea hypersaline anoxic lake Medee.</title>
        <authorList>
            <person name="Messina E."/>
            <person name="Sorokin D.Y."/>
            <person name="Kublanov I.V."/>
            <person name="Toshchakov S."/>
            <person name="Lopatina A."/>
            <person name="Arcadi E."/>
            <person name="Smedile F."/>
            <person name="La Spada G."/>
            <person name="La Cono V."/>
            <person name="Yakimov M.M."/>
        </authorList>
    </citation>
    <scope>NUCLEOTIDE SEQUENCE [LARGE SCALE GENOMIC DNA]</scope>
    <source>
        <strain evidence="3 4">M27-SA2</strain>
    </source>
</reference>
<name>A0A0F7PBA8_9EURY</name>
<evidence type="ECO:0000256" key="1">
    <source>
        <dbReference type="SAM" id="Phobius"/>
    </source>
</evidence>
<gene>
    <name evidence="3" type="ORF">HLASA_0412</name>
    <name evidence="2" type="ORF">HLASF_0413</name>
</gene>
<dbReference type="HOGENOM" id="CLU_2856974_0_0_2"/>
<dbReference type="GeneID" id="26009779"/>
<sequence>MSVLRDYLGISRQTMWFGLGIFHAILGTRMLVADLGSSSVAMAIVLFAVAGGMLGWGLHHSRSE</sequence>
<evidence type="ECO:0000313" key="5">
    <source>
        <dbReference type="Proteomes" id="UP000069906"/>
    </source>
</evidence>
<dbReference type="RefSeq" id="WP_050047740.1">
    <property type="nucleotide sequence ID" value="NZ_CP008874.1"/>
</dbReference>
<evidence type="ECO:0000313" key="3">
    <source>
        <dbReference type="EMBL" id="ALG81321.1"/>
    </source>
</evidence>
<dbReference type="Proteomes" id="UP000060390">
    <property type="component" value="Chromosome"/>
</dbReference>